<dbReference type="PROSITE" id="PS01095">
    <property type="entry name" value="GH18_1"/>
    <property type="match status" value="1"/>
</dbReference>
<gene>
    <name evidence="12" type="ORF">EHV15_24735</name>
</gene>
<accession>A0A3P3U7S7</accession>
<reference evidence="12 13" key="1">
    <citation type="submission" date="2018-11" db="EMBL/GenBank/DDBJ databases">
        <title>Genome sequencing of Paenibacillus sp. KCOM 3021 (= ChDC PVNT-B20).</title>
        <authorList>
            <person name="Kook J.-K."/>
            <person name="Park S.-N."/>
            <person name="Lim Y.K."/>
        </authorList>
    </citation>
    <scope>NUCLEOTIDE SEQUENCE [LARGE SCALE GENOMIC DNA]</scope>
    <source>
        <strain evidence="12 13">KCOM 3021</strain>
    </source>
</reference>
<dbReference type="Pfam" id="PF00704">
    <property type="entry name" value="Glyco_hydro_18"/>
    <property type="match status" value="1"/>
</dbReference>
<dbReference type="SUPFAM" id="SSF49265">
    <property type="entry name" value="Fibronectin type III"/>
    <property type="match status" value="1"/>
</dbReference>
<dbReference type="SUPFAM" id="SSF51445">
    <property type="entry name" value="(Trans)glycosidases"/>
    <property type="match status" value="1"/>
</dbReference>
<proteinExistence type="inferred from homology"/>
<dbReference type="GO" id="GO:0008843">
    <property type="term" value="F:endochitinase activity"/>
    <property type="evidence" value="ECO:0007669"/>
    <property type="project" value="UniProtKB-EC"/>
</dbReference>
<comment type="similarity">
    <text evidence="1">Belongs to the glycosyl hydrolase 18 family. Chitinase class II subfamily.</text>
</comment>
<dbReference type="PANTHER" id="PTHR45708:SF49">
    <property type="entry name" value="ENDOCHITINASE"/>
    <property type="match status" value="1"/>
</dbReference>
<dbReference type="PRINTS" id="PR00014">
    <property type="entry name" value="FNTYPEIII"/>
</dbReference>
<keyword evidence="9" id="KW-0812">Transmembrane</keyword>
<evidence type="ECO:0000256" key="5">
    <source>
        <dbReference type="ARBA" id="ARBA00023295"/>
    </source>
</evidence>
<feature type="domain" description="Fibronectin type-III" evidence="10">
    <location>
        <begin position="401"/>
        <end position="485"/>
    </location>
</feature>
<dbReference type="Gene3D" id="2.10.10.20">
    <property type="entry name" value="Carbohydrate-binding module superfamily 5/12"/>
    <property type="match status" value="1"/>
</dbReference>
<evidence type="ECO:0000256" key="2">
    <source>
        <dbReference type="ARBA" id="ARBA00012729"/>
    </source>
</evidence>
<keyword evidence="9" id="KW-0472">Membrane</keyword>
<dbReference type="InterPro" id="IPR013783">
    <property type="entry name" value="Ig-like_fold"/>
</dbReference>
<comment type="caution">
    <text evidence="12">The sequence shown here is derived from an EMBL/GenBank/DDBJ whole genome shotgun (WGS) entry which is preliminary data.</text>
</comment>
<dbReference type="InterPro" id="IPR003961">
    <property type="entry name" value="FN3_dom"/>
</dbReference>
<dbReference type="InterPro" id="IPR001223">
    <property type="entry name" value="Glyco_hydro18_cat"/>
</dbReference>
<keyword evidence="5 7" id="KW-0326">Glycosidase</keyword>
<evidence type="ECO:0000256" key="3">
    <source>
        <dbReference type="ARBA" id="ARBA00022801"/>
    </source>
</evidence>
<keyword evidence="3 7" id="KW-0378">Hydrolase</keyword>
<dbReference type="Pfam" id="PF02839">
    <property type="entry name" value="CBM_5_12"/>
    <property type="match status" value="1"/>
</dbReference>
<keyword evidence="4" id="KW-0119">Carbohydrate metabolism</keyword>
<evidence type="ECO:0000313" key="12">
    <source>
        <dbReference type="EMBL" id="RRJ65766.1"/>
    </source>
</evidence>
<evidence type="ECO:0000259" key="10">
    <source>
        <dbReference type="PROSITE" id="PS50853"/>
    </source>
</evidence>
<evidence type="ECO:0000256" key="4">
    <source>
        <dbReference type="ARBA" id="ARBA00023277"/>
    </source>
</evidence>
<dbReference type="PROSITE" id="PS50853">
    <property type="entry name" value="FN3"/>
    <property type="match status" value="1"/>
</dbReference>
<dbReference type="EMBL" id="RRCN01000001">
    <property type="protein sequence ID" value="RRJ65766.1"/>
    <property type="molecule type" value="Genomic_DNA"/>
</dbReference>
<dbReference type="SMART" id="SM00060">
    <property type="entry name" value="FN3"/>
    <property type="match status" value="1"/>
</dbReference>
<dbReference type="InterPro" id="IPR036116">
    <property type="entry name" value="FN3_sf"/>
</dbReference>
<dbReference type="GO" id="GO:0030246">
    <property type="term" value="F:carbohydrate binding"/>
    <property type="evidence" value="ECO:0007669"/>
    <property type="project" value="InterPro"/>
</dbReference>
<dbReference type="AlphaFoldDB" id="A0A3P3U7S7"/>
<dbReference type="GO" id="GO:0000272">
    <property type="term" value="P:polysaccharide catabolic process"/>
    <property type="evidence" value="ECO:0007669"/>
    <property type="project" value="UniProtKB-KW"/>
</dbReference>
<dbReference type="PANTHER" id="PTHR45708">
    <property type="entry name" value="ENDOCHITINASE"/>
    <property type="match status" value="1"/>
</dbReference>
<dbReference type="PROSITE" id="PS51910">
    <property type="entry name" value="GH18_2"/>
    <property type="match status" value="1"/>
</dbReference>
<keyword evidence="13" id="KW-1185">Reference proteome</keyword>
<sequence length="538" mass="56674">MILFFARRTIQLKHAKIFGKSGIWLLVAALIVPLFSLAAFSEEGAAAAAANSDKIIVGYWHNFDNGSSNIRLRDVSSSYDVIQVAFAEPSGGAASGDMAFQPYNASIGEFQADIRELQSQGKKVLISIGGANGAVELSTDQAKQKFVSTMKGIIDTYGFDGLDIDLEGSSLSLNPGDTDFRNPTTPKIVNLISAVREIVNSYGSGFVLTMAPETAYVQGGYAAYGGPWGAYLPVIYALRDSLDYLHVQHYNSGSMTGLDGKSYAQGTADFQVAMAEMLLQGFDVGGNANNHFPALRQDQVLIGLPATQSAANGGYTAPAEVHKALDYLVKGQPFGGSYTLRNPEGYPGFKGLMTWSINWDKAANYAFSGSHLAYLDSLGSGGNPDPDPDPDPEPDTTPPTAPGQLRVTGATPTSISLAWNASTDNVGVAGYTIAYDTGSLNTTGTAATVSGLSPNTTYTFSVTAKDAAGNVSAAASVQGATTVVDDPGEGEAQPWEPWVAYSINDLVSYNGSIYACIQAHTSLPGWEPANVPALWQLQ</sequence>
<dbReference type="Proteomes" id="UP000267017">
    <property type="component" value="Unassembled WGS sequence"/>
</dbReference>
<feature type="region of interest" description="Disordered" evidence="8">
    <location>
        <begin position="377"/>
        <end position="408"/>
    </location>
</feature>
<keyword evidence="6" id="KW-0624">Polysaccharide degradation</keyword>
<dbReference type="InterPro" id="IPR036573">
    <property type="entry name" value="CBM_sf_5/12"/>
</dbReference>
<evidence type="ECO:0000256" key="6">
    <source>
        <dbReference type="ARBA" id="ARBA00023326"/>
    </source>
</evidence>
<evidence type="ECO:0000256" key="1">
    <source>
        <dbReference type="ARBA" id="ARBA00009121"/>
    </source>
</evidence>
<dbReference type="GO" id="GO:0005576">
    <property type="term" value="C:extracellular region"/>
    <property type="evidence" value="ECO:0007669"/>
    <property type="project" value="InterPro"/>
</dbReference>
<dbReference type="OrthoDB" id="315328at2"/>
<dbReference type="InterPro" id="IPR050542">
    <property type="entry name" value="Glycosyl_Hydrlase18_Chitinase"/>
</dbReference>
<feature type="transmembrane region" description="Helical" evidence="9">
    <location>
        <begin position="21"/>
        <end position="40"/>
    </location>
</feature>
<dbReference type="Gene3D" id="2.60.40.10">
    <property type="entry name" value="Immunoglobulins"/>
    <property type="match status" value="1"/>
</dbReference>
<dbReference type="InterPro" id="IPR001579">
    <property type="entry name" value="Glyco_hydro_18_chit_AS"/>
</dbReference>
<dbReference type="SMART" id="SM00495">
    <property type="entry name" value="ChtBD3"/>
    <property type="match status" value="1"/>
</dbReference>
<dbReference type="CDD" id="cd02871">
    <property type="entry name" value="GH18_chitinase_D-like"/>
    <property type="match status" value="1"/>
</dbReference>
<feature type="domain" description="GH18" evidence="11">
    <location>
        <begin position="54"/>
        <end position="378"/>
    </location>
</feature>
<protein>
    <recommendedName>
        <fullName evidence="2">chitinase</fullName>
        <ecNumber evidence="2">3.2.1.14</ecNumber>
    </recommendedName>
</protein>
<keyword evidence="9" id="KW-1133">Transmembrane helix</keyword>
<dbReference type="GO" id="GO:0008061">
    <property type="term" value="F:chitin binding"/>
    <property type="evidence" value="ECO:0007669"/>
    <property type="project" value="InterPro"/>
</dbReference>
<evidence type="ECO:0000313" key="13">
    <source>
        <dbReference type="Proteomes" id="UP000267017"/>
    </source>
</evidence>
<dbReference type="CDD" id="cd12214">
    <property type="entry name" value="ChiA1_BD"/>
    <property type="match status" value="1"/>
</dbReference>
<dbReference type="SMART" id="SM00636">
    <property type="entry name" value="Glyco_18"/>
    <property type="match status" value="1"/>
</dbReference>
<dbReference type="SUPFAM" id="SSF51055">
    <property type="entry name" value="Carbohydrate binding domain"/>
    <property type="match status" value="1"/>
</dbReference>
<dbReference type="Gene3D" id="3.20.20.80">
    <property type="entry name" value="Glycosidases"/>
    <property type="match status" value="1"/>
</dbReference>
<evidence type="ECO:0000259" key="11">
    <source>
        <dbReference type="PROSITE" id="PS51910"/>
    </source>
</evidence>
<evidence type="ECO:0000256" key="8">
    <source>
        <dbReference type="SAM" id="MobiDB-lite"/>
    </source>
</evidence>
<name>A0A3P3U7S7_9BACL</name>
<dbReference type="InterPro" id="IPR017853">
    <property type="entry name" value="GH"/>
</dbReference>
<dbReference type="InterPro" id="IPR011583">
    <property type="entry name" value="Chitinase_II/V-like_cat"/>
</dbReference>
<organism evidence="12 13">
    <name type="scientific">Paenibacillus oralis</name>
    <dbReference type="NCBI Taxonomy" id="2490856"/>
    <lineage>
        <taxon>Bacteria</taxon>
        <taxon>Bacillati</taxon>
        <taxon>Bacillota</taxon>
        <taxon>Bacilli</taxon>
        <taxon>Bacillales</taxon>
        <taxon>Paenibacillaceae</taxon>
        <taxon>Paenibacillus</taxon>
    </lineage>
</organism>
<evidence type="ECO:0000256" key="9">
    <source>
        <dbReference type="SAM" id="Phobius"/>
    </source>
</evidence>
<dbReference type="InterPro" id="IPR003610">
    <property type="entry name" value="CBM5/12"/>
</dbReference>
<dbReference type="Pfam" id="PF00041">
    <property type="entry name" value="fn3"/>
    <property type="match status" value="1"/>
</dbReference>
<dbReference type="CDD" id="cd00063">
    <property type="entry name" value="FN3"/>
    <property type="match status" value="1"/>
</dbReference>
<dbReference type="EC" id="3.2.1.14" evidence="2"/>
<evidence type="ECO:0000256" key="7">
    <source>
        <dbReference type="RuleBase" id="RU000489"/>
    </source>
</evidence>